<evidence type="ECO:0000256" key="12">
    <source>
        <dbReference type="SAM" id="Coils"/>
    </source>
</evidence>
<evidence type="ECO:0000256" key="3">
    <source>
        <dbReference type="ARBA" id="ARBA00022547"/>
    </source>
</evidence>
<dbReference type="InterPro" id="IPR002146">
    <property type="entry name" value="ATP_synth_b/b'su_bac/chlpt"/>
</dbReference>
<evidence type="ECO:0000256" key="6">
    <source>
        <dbReference type="ARBA" id="ARBA00022989"/>
    </source>
</evidence>
<keyword evidence="6 13" id="KW-1133">Transmembrane helix</keyword>
<evidence type="ECO:0000256" key="1">
    <source>
        <dbReference type="ARBA" id="ARBA00004167"/>
    </source>
</evidence>
<dbReference type="Pfam" id="PF00430">
    <property type="entry name" value="ATP-synt_B"/>
    <property type="match status" value="1"/>
</dbReference>
<keyword evidence="7 11" id="KW-0406">Ion transport</keyword>
<dbReference type="GeneID" id="29072971"/>
<evidence type="ECO:0000256" key="11">
    <source>
        <dbReference type="RuleBase" id="RU003848"/>
    </source>
</evidence>
<keyword evidence="4 11" id="KW-0812">Transmembrane</keyword>
<comment type="similarity">
    <text evidence="11">Belongs to the ATPase B chain family.</text>
</comment>
<organism evidence="14">
    <name type="scientific">Apophlaea sinclairii</name>
    <dbReference type="NCBI Taxonomy" id="212746"/>
    <lineage>
        <taxon>Eukaryota</taxon>
        <taxon>Rhodophyta</taxon>
        <taxon>Florideophyceae</taxon>
        <taxon>Hildenbrandiophycidae</taxon>
        <taxon>Hildenbrandiales</taxon>
        <taxon>Hildenbrandiaceae</taxon>
        <taxon>Apophlaea</taxon>
    </lineage>
</organism>
<dbReference type="PANTHER" id="PTHR34264">
    <property type="entry name" value="ATP SYNTHASE SUBUNIT B, CHLOROPLASTIC"/>
    <property type="match status" value="1"/>
</dbReference>
<keyword evidence="14" id="KW-0934">Plastid</keyword>
<geneLocation type="plastid" evidence="14"/>
<evidence type="ECO:0000256" key="4">
    <source>
        <dbReference type="ARBA" id="ARBA00022692"/>
    </source>
</evidence>
<feature type="transmembrane region" description="Helical" evidence="13">
    <location>
        <begin position="31"/>
        <end position="49"/>
    </location>
</feature>
<keyword evidence="2 11" id="KW-0813">Transport</keyword>
<evidence type="ECO:0000256" key="10">
    <source>
        <dbReference type="ARBA" id="ARBA00025198"/>
    </source>
</evidence>
<name>A0A1C9CBI9_9FLOR</name>
<proteinExistence type="inferred from homology"/>
<keyword evidence="8 13" id="KW-0472">Membrane</keyword>
<gene>
    <name evidence="14" type="primary">atpF</name>
    <name evidence="14" type="ORF">Apop_045</name>
</gene>
<dbReference type="RefSeq" id="YP_009296595.1">
    <property type="nucleotide sequence ID" value="NC_031172.1"/>
</dbReference>
<evidence type="ECO:0000256" key="2">
    <source>
        <dbReference type="ARBA" id="ARBA00022448"/>
    </source>
</evidence>
<reference evidence="14" key="1">
    <citation type="journal article" date="2016" name="BMC Biol.">
        <title>Parallel evolution of highly conserved plastid genome architecture in red seaweeds and seed plants.</title>
        <authorList>
            <person name="Lee J."/>
            <person name="Cho C.H."/>
            <person name="Park S.I."/>
            <person name="Choi J.W."/>
            <person name="Song H.S."/>
            <person name="West J.A."/>
            <person name="Bhattacharya D."/>
            <person name="Yoon H.S."/>
        </authorList>
    </citation>
    <scope>NUCLEOTIDE SEQUENCE</scope>
</reference>
<dbReference type="AlphaFoldDB" id="A0A1C9CBI9"/>
<comment type="subcellular location">
    <subcellularLocation>
        <location evidence="1">Membrane</location>
        <topology evidence="1">Single-pass membrane protein</topology>
    </subcellularLocation>
</comment>
<sequence length="182" mass="20892">MQIITLIQVIVSEHNTNYKWSFNSNLLETNVINILLLLGSFIYVLQKFLSKALYNRQVKVLATVEEAEDQLKQAKNRLLESQKQLHHSQNIIDQIQQEAIITAQKVRQSIINQGKLDVDRLAIAAKSSIEITESQIRKQIQEQITTLAIKRVFAKLKEEINSDEQTNLIDKSISQLEIQGEL</sequence>
<feature type="coiled-coil region" evidence="12">
    <location>
        <begin position="57"/>
        <end position="91"/>
    </location>
</feature>
<evidence type="ECO:0000313" key="14">
    <source>
        <dbReference type="EMBL" id="AOM65735.1"/>
    </source>
</evidence>
<dbReference type="PANTHER" id="PTHR34264:SF3">
    <property type="entry name" value="ATP SYNTHASE SUBUNIT B, CHLOROPLASTIC"/>
    <property type="match status" value="1"/>
</dbReference>
<comment type="function">
    <text evidence="10">F(1)F(0) ATP synthase produces ATP from ADP in the presence of a proton or sodium gradient. F-type ATPases consist of two structural domains, F(1) containing the extramembraneous catalytic core and F(0) containing the membrane proton channel, linked together by a central stalk and a peripheral stalk. During catalysis, ATP synthesis in the catalytic domain of F(1) is coupled via a rotary mechanism of the central stalk subunits to proton translocation.</text>
</comment>
<evidence type="ECO:0000256" key="9">
    <source>
        <dbReference type="ARBA" id="ARBA00023310"/>
    </source>
</evidence>
<keyword evidence="3 11" id="KW-0138">CF(0)</keyword>
<evidence type="ECO:0000256" key="13">
    <source>
        <dbReference type="SAM" id="Phobius"/>
    </source>
</evidence>
<protein>
    <submittedName>
        <fullName evidence="14">ATP synthase CFO B chain subunit I</fullName>
    </submittedName>
</protein>
<evidence type="ECO:0000256" key="5">
    <source>
        <dbReference type="ARBA" id="ARBA00022781"/>
    </source>
</evidence>
<dbReference type="CDD" id="cd06503">
    <property type="entry name" value="ATP-synt_Fo_b"/>
    <property type="match status" value="1"/>
</dbReference>
<evidence type="ECO:0000256" key="7">
    <source>
        <dbReference type="ARBA" id="ARBA00023065"/>
    </source>
</evidence>
<dbReference type="GO" id="GO:0045259">
    <property type="term" value="C:proton-transporting ATP synthase complex"/>
    <property type="evidence" value="ECO:0007669"/>
    <property type="project" value="UniProtKB-KW"/>
</dbReference>
<accession>A0A1C9CBI9</accession>
<keyword evidence="12" id="KW-0175">Coiled coil</keyword>
<evidence type="ECO:0000256" key="8">
    <source>
        <dbReference type="ARBA" id="ARBA00023136"/>
    </source>
</evidence>
<keyword evidence="5 11" id="KW-0375">Hydrogen ion transport</keyword>
<keyword evidence="9" id="KW-0066">ATP synthesis</keyword>
<dbReference type="GO" id="GO:0015078">
    <property type="term" value="F:proton transmembrane transporter activity"/>
    <property type="evidence" value="ECO:0007669"/>
    <property type="project" value="InterPro"/>
</dbReference>
<dbReference type="GO" id="GO:0015986">
    <property type="term" value="P:proton motive force-driven ATP synthesis"/>
    <property type="evidence" value="ECO:0007669"/>
    <property type="project" value="InterPro"/>
</dbReference>
<dbReference type="EMBL" id="KX284716">
    <property type="protein sequence ID" value="AOM65735.1"/>
    <property type="molecule type" value="Genomic_DNA"/>
</dbReference>
<dbReference type="HAMAP" id="MF_01398">
    <property type="entry name" value="ATP_synth_b_bprime"/>
    <property type="match status" value="1"/>
</dbReference>